<dbReference type="Proteomes" id="UP001597561">
    <property type="component" value="Unassembled WGS sequence"/>
</dbReference>
<comment type="caution">
    <text evidence="2">The sequence shown here is derived from an EMBL/GenBank/DDBJ whole genome shotgun (WGS) entry which is preliminary data.</text>
</comment>
<gene>
    <name evidence="2" type="ORF">ACFS5P_16600</name>
</gene>
<dbReference type="RefSeq" id="WP_204728427.1">
    <property type="nucleotide sequence ID" value="NZ_JAFBDK010000003.1"/>
</dbReference>
<sequence length="168" mass="19672">MSVKYGILTLLFGQNHHGYELKKEIDSLLSLKGKVNPGQIYTTLDRLIRDQLVTSPGEDDKDRKLYKIEPNGKKELEMWLLEPVSFHSSKDDFFLKWSCARKIHYPHEQRMIERQKATIIQQVMELTKLKTEALMDGNEETYLLLSGTLLHLEADLNWLNQVENRNRS</sequence>
<dbReference type="InterPro" id="IPR036390">
    <property type="entry name" value="WH_DNA-bd_sf"/>
</dbReference>
<accession>A0ABW5ZKL0</accession>
<feature type="domain" description="Transcription regulator PadR N-terminal" evidence="1">
    <location>
        <begin position="7"/>
        <end position="77"/>
    </location>
</feature>
<dbReference type="InterPro" id="IPR036388">
    <property type="entry name" value="WH-like_DNA-bd_sf"/>
</dbReference>
<keyword evidence="3" id="KW-1185">Reference proteome</keyword>
<evidence type="ECO:0000313" key="2">
    <source>
        <dbReference type="EMBL" id="MFD2913509.1"/>
    </source>
</evidence>
<protein>
    <submittedName>
        <fullName evidence="2">PadR family transcriptional regulator</fullName>
    </submittedName>
</protein>
<dbReference type="PANTHER" id="PTHR43252:SF6">
    <property type="entry name" value="NEGATIVE TRANSCRIPTION REGULATOR PADR"/>
    <property type="match status" value="1"/>
</dbReference>
<proteinExistence type="predicted"/>
<dbReference type="Gene3D" id="1.10.10.10">
    <property type="entry name" value="Winged helix-like DNA-binding domain superfamily/Winged helix DNA-binding domain"/>
    <property type="match status" value="1"/>
</dbReference>
<reference evidence="3" key="1">
    <citation type="journal article" date="2019" name="Int. J. Syst. Evol. Microbiol.">
        <title>The Global Catalogue of Microorganisms (GCM) 10K type strain sequencing project: providing services to taxonomists for standard genome sequencing and annotation.</title>
        <authorList>
            <consortium name="The Broad Institute Genomics Platform"/>
            <consortium name="The Broad Institute Genome Sequencing Center for Infectious Disease"/>
            <person name="Wu L."/>
            <person name="Ma J."/>
        </authorList>
    </citation>
    <scope>NUCLEOTIDE SEQUENCE [LARGE SCALE GENOMIC DNA]</scope>
    <source>
        <strain evidence="3">KCTC 13528</strain>
    </source>
</reference>
<dbReference type="InterPro" id="IPR005149">
    <property type="entry name" value="Tscrpt_reg_PadR_N"/>
</dbReference>
<name>A0ABW5ZKL0_9BACL</name>
<dbReference type="SUPFAM" id="SSF46785">
    <property type="entry name" value="Winged helix' DNA-binding domain"/>
    <property type="match status" value="1"/>
</dbReference>
<evidence type="ECO:0000259" key="1">
    <source>
        <dbReference type="Pfam" id="PF03551"/>
    </source>
</evidence>
<organism evidence="2 3">
    <name type="scientific">Jeotgalibacillus terrae</name>
    <dbReference type="NCBI Taxonomy" id="587735"/>
    <lineage>
        <taxon>Bacteria</taxon>
        <taxon>Bacillati</taxon>
        <taxon>Bacillota</taxon>
        <taxon>Bacilli</taxon>
        <taxon>Bacillales</taxon>
        <taxon>Caryophanaceae</taxon>
        <taxon>Jeotgalibacillus</taxon>
    </lineage>
</organism>
<dbReference type="PANTHER" id="PTHR43252">
    <property type="entry name" value="TRANSCRIPTIONAL REGULATOR YQJI"/>
    <property type="match status" value="1"/>
</dbReference>
<evidence type="ECO:0000313" key="3">
    <source>
        <dbReference type="Proteomes" id="UP001597561"/>
    </source>
</evidence>
<dbReference type="Pfam" id="PF03551">
    <property type="entry name" value="PadR"/>
    <property type="match status" value="1"/>
</dbReference>
<dbReference type="EMBL" id="JBHUPG010000031">
    <property type="protein sequence ID" value="MFD2913509.1"/>
    <property type="molecule type" value="Genomic_DNA"/>
</dbReference>